<dbReference type="Proteomes" id="UP000772434">
    <property type="component" value="Unassembled WGS sequence"/>
</dbReference>
<sequence length="313" mass="34903">MCQHVSWRAARVGSTSGSTPAALTNPAGSSSRGAASIWSSASAMVYEKYGELAIRMSFCSWGRPILEVNFDDDVAELRYEFGSDSRFIKRCEHLAIGTSRLTRCFGYQDRIKKNLELACAMWAADKALNTWLPEAEWYWIIRIVPSKAWPLCSVQLRNNDGDGKPVSHFYESQGRPLVQELDAKIIPTNGLVPKPAFQPLAPRLYAEYEHVNGVLSQKIRIRPNFAAGSFFLGAGFNFGSNVWTFKHQDKTRSTGRLVAATILLSPAVITRSNTIVHPDDQRSSFTRSSAGAVFRWVENGCRTEVNFAEKDPE</sequence>
<feature type="region of interest" description="Disordered" evidence="1">
    <location>
        <begin position="14"/>
        <end position="33"/>
    </location>
</feature>
<name>A0A9P5U1Q8_9AGAR</name>
<reference evidence="2" key="1">
    <citation type="submission" date="2020-11" db="EMBL/GenBank/DDBJ databases">
        <authorList>
            <consortium name="DOE Joint Genome Institute"/>
            <person name="Ahrendt S."/>
            <person name="Riley R."/>
            <person name="Andreopoulos W."/>
            <person name="Labutti K."/>
            <person name="Pangilinan J."/>
            <person name="Ruiz-Duenas F.J."/>
            <person name="Barrasa J.M."/>
            <person name="Sanchez-Garcia M."/>
            <person name="Camarero S."/>
            <person name="Miyauchi S."/>
            <person name="Serrano A."/>
            <person name="Linde D."/>
            <person name="Babiker R."/>
            <person name="Drula E."/>
            <person name="Ayuso-Fernandez I."/>
            <person name="Pacheco R."/>
            <person name="Padilla G."/>
            <person name="Ferreira P."/>
            <person name="Barriuso J."/>
            <person name="Kellner H."/>
            <person name="Castanera R."/>
            <person name="Alfaro M."/>
            <person name="Ramirez L."/>
            <person name="Pisabarro A.G."/>
            <person name="Kuo A."/>
            <person name="Tritt A."/>
            <person name="Lipzen A."/>
            <person name="He G."/>
            <person name="Yan M."/>
            <person name="Ng V."/>
            <person name="Cullen D."/>
            <person name="Martin F."/>
            <person name="Rosso M.-N."/>
            <person name="Henrissat B."/>
            <person name="Hibbett D."/>
            <person name="Martinez A.T."/>
            <person name="Grigoriev I.V."/>
        </authorList>
    </citation>
    <scope>NUCLEOTIDE SEQUENCE</scope>
    <source>
        <strain evidence="2">AH 40177</strain>
    </source>
</reference>
<proteinExistence type="predicted"/>
<keyword evidence="3" id="KW-1185">Reference proteome</keyword>
<gene>
    <name evidence="2" type="ORF">BDP27DRAFT_1368616</name>
</gene>
<organism evidence="2 3">
    <name type="scientific">Rhodocollybia butyracea</name>
    <dbReference type="NCBI Taxonomy" id="206335"/>
    <lineage>
        <taxon>Eukaryota</taxon>
        <taxon>Fungi</taxon>
        <taxon>Dikarya</taxon>
        <taxon>Basidiomycota</taxon>
        <taxon>Agaricomycotina</taxon>
        <taxon>Agaricomycetes</taxon>
        <taxon>Agaricomycetidae</taxon>
        <taxon>Agaricales</taxon>
        <taxon>Marasmiineae</taxon>
        <taxon>Omphalotaceae</taxon>
        <taxon>Rhodocollybia</taxon>
    </lineage>
</organism>
<comment type="caution">
    <text evidence="2">The sequence shown here is derived from an EMBL/GenBank/DDBJ whole genome shotgun (WGS) entry which is preliminary data.</text>
</comment>
<evidence type="ECO:0000313" key="3">
    <source>
        <dbReference type="Proteomes" id="UP000772434"/>
    </source>
</evidence>
<evidence type="ECO:0000256" key="1">
    <source>
        <dbReference type="SAM" id="MobiDB-lite"/>
    </source>
</evidence>
<accession>A0A9P5U1Q8</accession>
<evidence type="ECO:0000313" key="2">
    <source>
        <dbReference type="EMBL" id="KAF9062717.1"/>
    </source>
</evidence>
<dbReference type="EMBL" id="JADNRY010000164">
    <property type="protein sequence ID" value="KAF9062717.1"/>
    <property type="molecule type" value="Genomic_DNA"/>
</dbReference>
<protein>
    <submittedName>
        <fullName evidence="2">Uncharacterized protein</fullName>
    </submittedName>
</protein>
<dbReference type="OrthoDB" id="3253621at2759"/>
<dbReference type="AlphaFoldDB" id="A0A9P5U1Q8"/>